<protein>
    <submittedName>
        <fullName evidence="1">Uncharacterized protein</fullName>
    </submittedName>
</protein>
<sequence>MSIVRQSLKEQFKQTKLNTAAVNRLSTARRFTPFVRFSFCILMDSSSHPSSSSRSSRRHDLNREKFLLRVIYPAIRGETCPICLKDLEDHRRAAVITVCLHSFCLGCIRKWSDLKRKCPLCNSAFDSLFYKISLSSRNFLTEKLPPLREGRSVVAEPEFSLRQPMIRRSRPLPWRRTFGRPGSPRDVIAERKLQWRASVYKRGLQVVPLSPGNCPEQNVSRNGHMKEKIHQRLEPWIRRELQAILEDPDPSVIVHVVSSLFIARLEKFVVQRGQLGAEDNFLAPLRPFLHNWTNMFWHELSCFAESSLTIETYDAVVEYKRSD</sequence>
<organism evidence="1 2">
    <name type="scientific">Manihot esculenta</name>
    <name type="common">Cassava</name>
    <name type="synonym">Jatropha manihot</name>
    <dbReference type="NCBI Taxonomy" id="3983"/>
    <lineage>
        <taxon>Eukaryota</taxon>
        <taxon>Viridiplantae</taxon>
        <taxon>Streptophyta</taxon>
        <taxon>Embryophyta</taxon>
        <taxon>Tracheophyta</taxon>
        <taxon>Spermatophyta</taxon>
        <taxon>Magnoliopsida</taxon>
        <taxon>eudicotyledons</taxon>
        <taxon>Gunneridae</taxon>
        <taxon>Pentapetalae</taxon>
        <taxon>rosids</taxon>
        <taxon>fabids</taxon>
        <taxon>Malpighiales</taxon>
        <taxon>Euphorbiaceae</taxon>
        <taxon>Crotonoideae</taxon>
        <taxon>Manihoteae</taxon>
        <taxon>Manihot</taxon>
    </lineage>
</organism>
<dbReference type="EMBL" id="CM004401">
    <property type="protein sequence ID" value="KAG8636590.1"/>
    <property type="molecule type" value="Genomic_DNA"/>
</dbReference>
<keyword evidence="2" id="KW-1185">Reference proteome</keyword>
<reference evidence="2" key="1">
    <citation type="journal article" date="2016" name="Nat. Biotechnol.">
        <title>Sequencing wild and cultivated cassava and related species reveals extensive interspecific hybridization and genetic diversity.</title>
        <authorList>
            <person name="Bredeson J.V."/>
            <person name="Lyons J.B."/>
            <person name="Prochnik S.E."/>
            <person name="Wu G.A."/>
            <person name="Ha C.M."/>
            <person name="Edsinger-Gonzales E."/>
            <person name="Grimwood J."/>
            <person name="Schmutz J."/>
            <person name="Rabbi I.Y."/>
            <person name="Egesi C."/>
            <person name="Nauluvula P."/>
            <person name="Lebot V."/>
            <person name="Ndunguru J."/>
            <person name="Mkamilo G."/>
            <person name="Bart R.S."/>
            <person name="Setter T.L."/>
            <person name="Gleadow R.M."/>
            <person name="Kulakow P."/>
            <person name="Ferguson M.E."/>
            <person name="Rounsley S."/>
            <person name="Rokhsar D.S."/>
        </authorList>
    </citation>
    <scope>NUCLEOTIDE SEQUENCE [LARGE SCALE GENOMIC DNA]</scope>
    <source>
        <strain evidence="2">cv. AM560-2</strain>
    </source>
</reference>
<name>A0ACB7GA16_MANES</name>
<evidence type="ECO:0000313" key="1">
    <source>
        <dbReference type="EMBL" id="KAG8636590.1"/>
    </source>
</evidence>
<accession>A0ACB7GA16</accession>
<evidence type="ECO:0000313" key="2">
    <source>
        <dbReference type="Proteomes" id="UP000091857"/>
    </source>
</evidence>
<comment type="caution">
    <text evidence="1">The sequence shown here is derived from an EMBL/GenBank/DDBJ whole genome shotgun (WGS) entry which is preliminary data.</text>
</comment>
<proteinExistence type="predicted"/>
<dbReference type="Proteomes" id="UP000091857">
    <property type="component" value="Chromosome 15"/>
</dbReference>
<gene>
    <name evidence="1" type="ORF">MANES_15G015200v8</name>
</gene>